<proteinExistence type="predicted"/>
<dbReference type="EMBL" id="JBEPMJ010000027">
    <property type="protein sequence ID" value="MET3751725.1"/>
    <property type="molecule type" value="Genomic_DNA"/>
</dbReference>
<dbReference type="Proteomes" id="UP001549106">
    <property type="component" value="Unassembled WGS sequence"/>
</dbReference>
<sequence length="68" mass="7654">MSKKMMRNPIEREKINNPAGNVMEELTEAELDKVTAGIIDYVSHWYSCGFICTYTGECQGSRKASCCN</sequence>
<dbReference type="NCBIfam" id="NF000539">
    <property type="entry name" value="plantaricin"/>
    <property type="match status" value="1"/>
</dbReference>
<gene>
    <name evidence="1" type="ORF">ABID24_002987</name>
</gene>
<dbReference type="RefSeq" id="WP_257465292.1">
    <property type="nucleotide sequence ID" value="NZ_BAABXP010000007.1"/>
</dbReference>
<evidence type="ECO:0000313" key="1">
    <source>
        <dbReference type="EMBL" id="MET3751725.1"/>
    </source>
</evidence>
<reference evidence="1 2" key="1">
    <citation type="submission" date="2024-06" db="EMBL/GenBank/DDBJ databases">
        <title>Genomic Encyclopedia of Type Strains, Phase IV (KMG-IV): sequencing the most valuable type-strain genomes for metagenomic binning, comparative biology and taxonomic classification.</title>
        <authorList>
            <person name="Goeker M."/>
        </authorList>
    </citation>
    <scope>NUCLEOTIDE SEQUENCE [LARGE SCALE GENOMIC DNA]</scope>
    <source>
        <strain evidence="1 2">DSM 29492</strain>
    </source>
</reference>
<keyword evidence="2" id="KW-1185">Reference proteome</keyword>
<comment type="caution">
    <text evidence="1">The sequence shown here is derived from an EMBL/GenBank/DDBJ whole genome shotgun (WGS) entry which is preliminary data.</text>
</comment>
<name>A0ABV2M5I3_9FIRM</name>
<accession>A0ABV2M5I3</accession>
<organism evidence="1 2">
    <name type="scientific">Blautia caecimuris</name>
    <dbReference type="NCBI Taxonomy" id="1796615"/>
    <lineage>
        <taxon>Bacteria</taxon>
        <taxon>Bacillati</taxon>
        <taxon>Bacillota</taxon>
        <taxon>Clostridia</taxon>
        <taxon>Lachnospirales</taxon>
        <taxon>Lachnospiraceae</taxon>
        <taxon>Blautia</taxon>
    </lineage>
</organism>
<evidence type="ECO:0000313" key="2">
    <source>
        <dbReference type="Proteomes" id="UP001549106"/>
    </source>
</evidence>
<protein>
    <submittedName>
        <fullName evidence="1">Malate synthase</fullName>
    </submittedName>
</protein>